<keyword evidence="2" id="KW-1185">Reference proteome</keyword>
<gene>
    <name evidence="1" type="ORF">R3P38DRAFT_3238209</name>
</gene>
<name>A0AAV9ZAS4_9AGAR</name>
<evidence type="ECO:0000313" key="2">
    <source>
        <dbReference type="Proteomes" id="UP001362999"/>
    </source>
</evidence>
<dbReference type="Proteomes" id="UP001362999">
    <property type="component" value="Unassembled WGS sequence"/>
</dbReference>
<protein>
    <submittedName>
        <fullName evidence="1">Uncharacterized protein</fullName>
    </submittedName>
</protein>
<dbReference type="EMBL" id="JAWWNJ010000175">
    <property type="protein sequence ID" value="KAK6975075.1"/>
    <property type="molecule type" value="Genomic_DNA"/>
</dbReference>
<evidence type="ECO:0000313" key="1">
    <source>
        <dbReference type="EMBL" id="KAK6975075.1"/>
    </source>
</evidence>
<accession>A0AAV9ZAS4</accession>
<organism evidence="1 2">
    <name type="scientific">Favolaschia claudopus</name>
    <dbReference type="NCBI Taxonomy" id="2862362"/>
    <lineage>
        <taxon>Eukaryota</taxon>
        <taxon>Fungi</taxon>
        <taxon>Dikarya</taxon>
        <taxon>Basidiomycota</taxon>
        <taxon>Agaricomycotina</taxon>
        <taxon>Agaricomycetes</taxon>
        <taxon>Agaricomycetidae</taxon>
        <taxon>Agaricales</taxon>
        <taxon>Marasmiineae</taxon>
        <taxon>Mycenaceae</taxon>
        <taxon>Favolaschia</taxon>
    </lineage>
</organism>
<sequence>MRRYVRDKKPAWRRSQSAWLFPDGSVIGQKVWVKVPVCRGRTRAFKATHMEIGLWMDVARGGSIGTVNGENRSIRIDRFPFDEPQDLKHSFTIVVADQSSDQPTTYPQNMLINGLVPELTQPWIGNVLVFKHGTTAMKGIINLKDEDSALVEAIVKRYDQTPGQVPTLTVLQSHS</sequence>
<dbReference type="AlphaFoldDB" id="A0AAV9ZAS4"/>
<proteinExistence type="predicted"/>
<reference evidence="1 2" key="1">
    <citation type="journal article" date="2024" name="J Genomics">
        <title>Draft genome sequencing and assembly of Favolaschia claudopus CIRM-BRFM 2984 isolated from oak limbs.</title>
        <authorList>
            <person name="Navarro D."/>
            <person name="Drula E."/>
            <person name="Chaduli D."/>
            <person name="Cazenave R."/>
            <person name="Ahrendt S."/>
            <person name="Wang J."/>
            <person name="Lipzen A."/>
            <person name="Daum C."/>
            <person name="Barry K."/>
            <person name="Grigoriev I.V."/>
            <person name="Favel A."/>
            <person name="Rosso M.N."/>
            <person name="Martin F."/>
        </authorList>
    </citation>
    <scope>NUCLEOTIDE SEQUENCE [LARGE SCALE GENOMIC DNA]</scope>
    <source>
        <strain evidence="1 2">CIRM-BRFM 2984</strain>
    </source>
</reference>
<comment type="caution">
    <text evidence="1">The sequence shown here is derived from an EMBL/GenBank/DDBJ whole genome shotgun (WGS) entry which is preliminary data.</text>
</comment>